<dbReference type="Pfam" id="PF00590">
    <property type="entry name" value="TP_methylase"/>
    <property type="match status" value="1"/>
</dbReference>
<dbReference type="NCBIfam" id="NF004790">
    <property type="entry name" value="PRK06136.1"/>
    <property type="match status" value="1"/>
</dbReference>
<dbReference type="SUPFAM" id="SSF69618">
    <property type="entry name" value="HemD-like"/>
    <property type="match status" value="1"/>
</dbReference>
<dbReference type="InterPro" id="IPR036108">
    <property type="entry name" value="4pyrrol_syn_uPrphyn_synt_sf"/>
</dbReference>
<dbReference type="PANTHER" id="PTHR45790">
    <property type="entry name" value="SIROHEME SYNTHASE-RELATED"/>
    <property type="match status" value="1"/>
</dbReference>
<evidence type="ECO:0000256" key="8">
    <source>
        <dbReference type="ARBA" id="ARBA00079776"/>
    </source>
</evidence>
<dbReference type="PROSITE" id="PS00839">
    <property type="entry name" value="SUMT_1"/>
    <property type="match status" value="1"/>
</dbReference>
<evidence type="ECO:0000256" key="9">
    <source>
        <dbReference type="RuleBase" id="RU003960"/>
    </source>
</evidence>
<protein>
    <recommendedName>
        <fullName evidence="3">Uroporphyrinogen-III C-methyltransferase</fullName>
        <ecNumber evidence="2">2.1.1.107</ecNumber>
    </recommendedName>
    <alternativeName>
        <fullName evidence="8">Uroporphyrinogen III methylase</fullName>
    </alternativeName>
</protein>
<dbReference type="Gene3D" id="3.40.1010.10">
    <property type="entry name" value="Cobalt-precorrin-4 Transmethylase, Domain 1"/>
    <property type="match status" value="1"/>
</dbReference>
<dbReference type="PANTHER" id="PTHR45790:SF3">
    <property type="entry name" value="S-ADENOSYL-L-METHIONINE-DEPENDENT UROPORPHYRINOGEN III METHYLTRANSFERASE, CHLOROPLASTIC"/>
    <property type="match status" value="1"/>
</dbReference>
<dbReference type="GO" id="GO:0004852">
    <property type="term" value="F:uroporphyrinogen-III synthase activity"/>
    <property type="evidence" value="ECO:0007669"/>
    <property type="project" value="InterPro"/>
</dbReference>
<dbReference type="InterPro" id="IPR003043">
    <property type="entry name" value="Uropor_MeTrfase_CS"/>
</dbReference>
<dbReference type="STRING" id="392015.SAMN05421543_104151"/>
<dbReference type="InterPro" id="IPR000878">
    <property type="entry name" value="4pyrrol_Mease"/>
</dbReference>
<comment type="similarity">
    <text evidence="1 9">Belongs to the precorrin methyltransferase family.</text>
</comment>
<accession>A0A1I7HEE1</accession>
<evidence type="ECO:0000256" key="3">
    <source>
        <dbReference type="ARBA" id="ARBA00018323"/>
    </source>
</evidence>
<dbReference type="Gene3D" id="3.30.950.10">
    <property type="entry name" value="Methyltransferase, Cobalt-precorrin-4 Transmethylase, Domain 2"/>
    <property type="match status" value="1"/>
</dbReference>
<dbReference type="FunFam" id="3.40.1010.10:FF:000001">
    <property type="entry name" value="Siroheme synthase"/>
    <property type="match status" value="1"/>
</dbReference>
<dbReference type="CDD" id="cd11642">
    <property type="entry name" value="SUMT"/>
    <property type="match status" value="1"/>
</dbReference>
<keyword evidence="7" id="KW-0627">Porphyrin biosynthesis</keyword>
<dbReference type="FunFam" id="3.30.950.10:FF:000001">
    <property type="entry name" value="Siroheme synthase"/>
    <property type="match status" value="1"/>
</dbReference>
<evidence type="ECO:0000313" key="11">
    <source>
        <dbReference type="EMBL" id="SFU59080.1"/>
    </source>
</evidence>
<evidence type="ECO:0000256" key="6">
    <source>
        <dbReference type="ARBA" id="ARBA00022691"/>
    </source>
</evidence>
<evidence type="ECO:0000256" key="4">
    <source>
        <dbReference type="ARBA" id="ARBA00022603"/>
    </source>
</evidence>
<dbReference type="GO" id="GO:0019354">
    <property type="term" value="P:siroheme biosynthetic process"/>
    <property type="evidence" value="ECO:0007669"/>
    <property type="project" value="InterPro"/>
</dbReference>
<evidence type="ECO:0000313" key="12">
    <source>
        <dbReference type="Proteomes" id="UP000183508"/>
    </source>
</evidence>
<sequence length="532" mass="54953">MMARRRGRNATAGTVFLVGAGPGDAGLLTLRGRRALAEADAIVVDHLAPVRLLRYARPDAEVYDVGKQAGHHRVPQRDIEALLIRLAKAGKTVVRLKGGDPFVFGRGSEEALALEAAGVPWQVIPGVTSALAVPACAGIPVTGRGVASGFTVVTGHECQGSSGIDWAGLAQSPGTLIILMGMGALQTIVDRLVAAGRSPDTPAAVIRWGTRAAQRTVRARLIDLPAAVRAAGLRNPAVIVIGEAAAHPPSLAWFERQPLFGRRILVVGESATITLEGAESLEALGAEAVDLPLDSAVVVHREAAAEWAASAMGSSEAEREGRVGPVVWWLRTAAGVQAVWQALRSAGADARALARVYLVAEGPDAAAALAGIGLNPDVTLEHGADGEGVLPENAAAVWLEAVDGLPHPAASIRRRHQAPDLPAPRRLRLWQADVAAIRLRLQRMLANVEHADGGSSGAPGASGVSGGSGGIDLVWALSPVSAAVWRMVCRTWLGDGAAVPVCVGGQEDVLRRLADGGCAGTESVIGAWEAGR</sequence>
<evidence type="ECO:0000256" key="5">
    <source>
        <dbReference type="ARBA" id="ARBA00022679"/>
    </source>
</evidence>
<dbReference type="EMBL" id="FPBV01000004">
    <property type="protein sequence ID" value="SFU59080.1"/>
    <property type="molecule type" value="Genomic_DNA"/>
</dbReference>
<evidence type="ECO:0000256" key="2">
    <source>
        <dbReference type="ARBA" id="ARBA00012162"/>
    </source>
</evidence>
<dbReference type="Proteomes" id="UP000183508">
    <property type="component" value="Unassembled WGS sequence"/>
</dbReference>
<organism evidence="11 12">
    <name type="scientific">Alicyclobacillus macrosporangiidus</name>
    <dbReference type="NCBI Taxonomy" id="392015"/>
    <lineage>
        <taxon>Bacteria</taxon>
        <taxon>Bacillati</taxon>
        <taxon>Bacillota</taxon>
        <taxon>Bacilli</taxon>
        <taxon>Bacillales</taxon>
        <taxon>Alicyclobacillaceae</taxon>
        <taxon>Alicyclobacillus</taxon>
    </lineage>
</organism>
<feature type="domain" description="Tetrapyrrole methylase" evidence="10">
    <location>
        <begin position="14"/>
        <end position="224"/>
    </location>
</feature>
<name>A0A1I7HEE1_9BACL</name>
<dbReference type="InterPro" id="IPR035996">
    <property type="entry name" value="4pyrrol_Methylase_sf"/>
</dbReference>
<evidence type="ECO:0000256" key="7">
    <source>
        <dbReference type="ARBA" id="ARBA00023244"/>
    </source>
</evidence>
<proteinExistence type="inferred from homology"/>
<dbReference type="InterPro" id="IPR006366">
    <property type="entry name" value="CobA/CysG_C"/>
</dbReference>
<dbReference type="InterPro" id="IPR014777">
    <property type="entry name" value="4pyrrole_Mease_sub1"/>
</dbReference>
<dbReference type="AlphaFoldDB" id="A0A1I7HEE1"/>
<dbReference type="PROSITE" id="PS00840">
    <property type="entry name" value="SUMT_2"/>
    <property type="match status" value="1"/>
</dbReference>
<evidence type="ECO:0000259" key="10">
    <source>
        <dbReference type="Pfam" id="PF00590"/>
    </source>
</evidence>
<keyword evidence="4 9" id="KW-0489">Methyltransferase</keyword>
<keyword evidence="6" id="KW-0949">S-adenosyl-L-methionine</keyword>
<dbReference type="EC" id="2.1.1.107" evidence="2"/>
<dbReference type="GO" id="GO:0004851">
    <property type="term" value="F:uroporphyrin-III C-methyltransferase activity"/>
    <property type="evidence" value="ECO:0007669"/>
    <property type="project" value="UniProtKB-EC"/>
</dbReference>
<dbReference type="OrthoDB" id="9815856at2"/>
<keyword evidence="12" id="KW-1185">Reference proteome</keyword>
<dbReference type="NCBIfam" id="TIGR01469">
    <property type="entry name" value="cobA_cysG_Cterm"/>
    <property type="match status" value="1"/>
</dbReference>
<reference evidence="12" key="1">
    <citation type="submission" date="2016-10" db="EMBL/GenBank/DDBJ databases">
        <authorList>
            <person name="Varghese N."/>
        </authorList>
    </citation>
    <scope>NUCLEOTIDE SEQUENCE [LARGE SCALE GENOMIC DNA]</scope>
    <source>
        <strain evidence="12">DSM 17980</strain>
    </source>
</reference>
<dbReference type="InterPro" id="IPR014776">
    <property type="entry name" value="4pyrrole_Mease_sub2"/>
</dbReference>
<dbReference type="Gene3D" id="3.40.50.10090">
    <property type="match status" value="1"/>
</dbReference>
<dbReference type="SUPFAM" id="SSF53790">
    <property type="entry name" value="Tetrapyrrole methylase"/>
    <property type="match status" value="1"/>
</dbReference>
<dbReference type="InterPro" id="IPR050161">
    <property type="entry name" value="Siro_Cobalamin_biosynth"/>
</dbReference>
<keyword evidence="5 9" id="KW-0808">Transferase</keyword>
<evidence type="ECO:0000256" key="1">
    <source>
        <dbReference type="ARBA" id="ARBA00005879"/>
    </source>
</evidence>
<gene>
    <name evidence="11" type="ORF">SAMN05421543_104151</name>
</gene>
<dbReference type="GO" id="GO:0032259">
    <property type="term" value="P:methylation"/>
    <property type="evidence" value="ECO:0007669"/>
    <property type="project" value="UniProtKB-KW"/>
</dbReference>